<keyword evidence="7 14" id="KW-1133">Transmembrane helix</keyword>
<dbReference type="PRINTS" id="PR00385">
    <property type="entry name" value="P450"/>
</dbReference>
<dbReference type="InterPro" id="IPR050121">
    <property type="entry name" value="Cytochrome_P450_monoxygenase"/>
</dbReference>
<evidence type="ECO:0000256" key="7">
    <source>
        <dbReference type="ARBA" id="ARBA00022989"/>
    </source>
</evidence>
<reference evidence="16" key="2">
    <citation type="submission" date="2015-01" db="EMBL/GenBank/DDBJ databases">
        <title>Evolutionary Origins and Diversification of the Mycorrhizal Mutualists.</title>
        <authorList>
            <consortium name="DOE Joint Genome Institute"/>
            <consortium name="Mycorrhizal Genomics Consortium"/>
            <person name="Kohler A."/>
            <person name="Kuo A."/>
            <person name="Nagy L.G."/>
            <person name="Floudas D."/>
            <person name="Copeland A."/>
            <person name="Barry K.W."/>
            <person name="Cichocki N."/>
            <person name="Veneault-Fourrey C."/>
            <person name="LaButti K."/>
            <person name="Lindquist E.A."/>
            <person name="Lipzen A."/>
            <person name="Lundell T."/>
            <person name="Morin E."/>
            <person name="Murat C."/>
            <person name="Riley R."/>
            <person name="Ohm R."/>
            <person name="Sun H."/>
            <person name="Tunlid A."/>
            <person name="Henrissat B."/>
            <person name="Grigoriev I.V."/>
            <person name="Hibbett D.S."/>
            <person name="Martin F."/>
        </authorList>
    </citation>
    <scope>NUCLEOTIDE SEQUENCE [LARGE SCALE GENOMIC DNA]</scope>
    <source>
        <strain evidence="16">Zn</strain>
    </source>
</reference>
<dbReference type="InterPro" id="IPR036396">
    <property type="entry name" value="Cyt_P450_sf"/>
</dbReference>
<feature type="transmembrane region" description="Helical" evidence="14">
    <location>
        <begin position="12"/>
        <end position="30"/>
    </location>
</feature>
<dbReference type="EMBL" id="KN832872">
    <property type="protein sequence ID" value="KIN05428.1"/>
    <property type="molecule type" value="Genomic_DNA"/>
</dbReference>
<dbReference type="InterPro" id="IPR001128">
    <property type="entry name" value="Cyt_P450"/>
</dbReference>
<dbReference type="FunFam" id="1.10.630.10:FF:000069">
    <property type="entry name" value="Cytochrome P450, putative (Eurofung)"/>
    <property type="match status" value="1"/>
</dbReference>
<organism evidence="15 16">
    <name type="scientific">Oidiodendron maius (strain Zn)</name>
    <dbReference type="NCBI Taxonomy" id="913774"/>
    <lineage>
        <taxon>Eukaryota</taxon>
        <taxon>Fungi</taxon>
        <taxon>Dikarya</taxon>
        <taxon>Ascomycota</taxon>
        <taxon>Pezizomycotina</taxon>
        <taxon>Leotiomycetes</taxon>
        <taxon>Leotiomycetes incertae sedis</taxon>
        <taxon>Myxotrichaceae</taxon>
        <taxon>Oidiodendron</taxon>
    </lineage>
</organism>
<accession>A0A0C3DTM6</accession>
<evidence type="ECO:0000256" key="9">
    <source>
        <dbReference type="ARBA" id="ARBA00023004"/>
    </source>
</evidence>
<dbReference type="PANTHER" id="PTHR24305:SF157">
    <property type="entry name" value="N-ACETYLTRYPTOPHAN 6-HYDROXYLASE IVOC-RELATED"/>
    <property type="match status" value="1"/>
</dbReference>
<dbReference type="InterPro" id="IPR017972">
    <property type="entry name" value="Cyt_P450_CS"/>
</dbReference>
<evidence type="ECO:0000256" key="10">
    <source>
        <dbReference type="ARBA" id="ARBA00023033"/>
    </source>
</evidence>
<dbReference type="SUPFAM" id="SSF48264">
    <property type="entry name" value="Cytochrome P450"/>
    <property type="match status" value="1"/>
</dbReference>
<keyword evidence="4 12" id="KW-0349">Heme</keyword>
<keyword evidence="11 14" id="KW-0472">Membrane</keyword>
<dbReference type="Pfam" id="PF00067">
    <property type="entry name" value="p450"/>
    <property type="match status" value="1"/>
</dbReference>
<dbReference type="STRING" id="913774.A0A0C3DTM6"/>
<keyword evidence="5 14" id="KW-0812">Transmembrane</keyword>
<dbReference type="HOGENOM" id="CLU_001570_14_4_1"/>
<proteinExistence type="inferred from homology"/>
<comment type="subcellular location">
    <subcellularLocation>
        <location evidence="2">Membrane</location>
        <topology evidence="2">Single-pass membrane protein</topology>
    </subcellularLocation>
</comment>
<dbReference type="AlphaFoldDB" id="A0A0C3DTM6"/>
<dbReference type="GO" id="GO:0016020">
    <property type="term" value="C:membrane"/>
    <property type="evidence" value="ECO:0007669"/>
    <property type="project" value="UniProtKB-SubCell"/>
</dbReference>
<evidence type="ECO:0000256" key="14">
    <source>
        <dbReference type="SAM" id="Phobius"/>
    </source>
</evidence>
<dbReference type="PROSITE" id="PS00086">
    <property type="entry name" value="CYTOCHROME_P450"/>
    <property type="match status" value="1"/>
</dbReference>
<evidence type="ECO:0008006" key="17">
    <source>
        <dbReference type="Google" id="ProtNLM"/>
    </source>
</evidence>
<gene>
    <name evidence="15" type="ORF">OIDMADRAFT_101996</name>
</gene>
<evidence type="ECO:0000256" key="6">
    <source>
        <dbReference type="ARBA" id="ARBA00022723"/>
    </source>
</evidence>
<name>A0A0C3DTM6_OIDMZ</name>
<dbReference type="CDD" id="cd11062">
    <property type="entry name" value="CYP58-like"/>
    <property type="match status" value="1"/>
</dbReference>
<dbReference type="GO" id="GO:0016705">
    <property type="term" value="F:oxidoreductase activity, acting on paired donors, with incorporation or reduction of molecular oxygen"/>
    <property type="evidence" value="ECO:0007669"/>
    <property type="project" value="InterPro"/>
</dbReference>
<keyword evidence="6 12" id="KW-0479">Metal-binding</keyword>
<dbReference type="InParanoid" id="A0A0C3DTM6"/>
<evidence type="ECO:0000256" key="13">
    <source>
        <dbReference type="RuleBase" id="RU000461"/>
    </source>
</evidence>
<dbReference type="GO" id="GO:0020037">
    <property type="term" value="F:heme binding"/>
    <property type="evidence" value="ECO:0007669"/>
    <property type="project" value="InterPro"/>
</dbReference>
<dbReference type="GO" id="GO:0004497">
    <property type="term" value="F:monooxygenase activity"/>
    <property type="evidence" value="ECO:0007669"/>
    <property type="project" value="UniProtKB-KW"/>
</dbReference>
<dbReference type="InterPro" id="IPR002401">
    <property type="entry name" value="Cyt_P450_E_grp-I"/>
</dbReference>
<dbReference type="GO" id="GO:0005506">
    <property type="term" value="F:iron ion binding"/>
    <property type="evidence" value="ECO:0007669"/>
    <property type="project" value="InterPro"/>
</dbReference>
<keyword evidence="16" id="KW-1185">Reference proteome</keyword>
<keyword evidence="10 13" id="KW-0503">Monooxygenase</keyword>
<evidence type="ECO:0000313" key="16">
    <source>
        <dbReference type="Proteomes" id="UP000054321"/>
    </source>
</evidence>
<evidence type="ECO:0000256" key="8">
    <source>
        <dbReference type="ARBA" id="ARBA00023002"/>
    </source>
</evidence>
<keyword evidence="8 13" id="KW-0560">Oxidoreductase</keyword>
<evidence type="ECO:0000256" key="2">
    <source>
        <dbReference type="ARBA" id="ARBA00004167"/>
    </source>
</evidence>
<dbReference type="PANTHER" id="PTHR24305">
    <property type="entry name" value="CYTOCHROME P450"/>
    <property type="match status" value="1"/>
</dbReference>
<comment type="cofactor">
    <cofactor evidence="1 12">
        <name>heme</name>
        <dbReference type="ChEBI" id="CHEBI:30413"/>
    </cofactor>
</comment>
<dbReference type="OrthoDB" id="3945418at2759"/>
<evidence type="ECO:0000256" key="5">
    <source>
        <dbReference type="ARBA" id="ARBA00022692"/>
    </source>
</evidence>
<dbReference type="Proteomes" id="UP000054321">
    <property type="component" value="Unassembled WGS sequence"/>
</dbReference>
<evidence type="ECO:0000256" key="4">
    <source>
        <dbReference type="ARBA" id="ARBA00022617"/>
    </source>
</evidence>
<dbReference type="PRINTS" id="PR00463">
    <property type="entry name" value="EP450I"/>
</dbReference>
<evidence type="ECO:0000256" key="11">
    <source>
        <dbReference type="ARBA" id="ARBA00023136"/>
    </source>
</evidence>
<feature type="binding site" description="axial binding residue" evidence="12">
    <location>
        <position position="444"/>
    </location>
    <ligand>
        <name>heme</name>
        <dbReference type="ChEBI" id="CHEBI:30413"/>
    </ligand>
    <ligandPart>
        <name>Fe</name>
        <dbReference type="ChEBI" id="CHEBI:18248"/>
    </ligandPart>
</feature>
<protein>
    <recommendedName>
        <fullName evidence="17">Cytochrome P450</fullName>
    </recommendedName>
</protein>
<comment type="similarity">
    <text evidence="3 13">Belongs to the cytochrome P450 family.</text>
</comment>
<evidence type="ECO:0000256" key="12">
    <source>
        <dbReference type="PIRSR" id="PIRSR602401-1"/>
    </source>
</evidence>
<keyword evidence="9 12" id="KW-0408">Iron</keyword>
<evidence type="ECO:0000313" key="15">
    <source>
        <dbReference type="EMBL" id="KIN05428.1"/>
    </source>
</evidence>
<dbReference type="Gene3D" id="1.10.630.10">
    <property type="entry name" value="Cytochrome P450"/>
    <property type="match status" value="1"/>
</dbReference>
<evidence type="ECO:0000256" key="1">
    <source>
        <dbReference type="ARBA" id="ARBA00001971"/>
    </source>
</evidence>
<reference evidence="15 16" key="1">
    <citation type="submission" date="2014-04" db="EMBL/GenBank/DDBJ databases">
        <authorList>
            <consortium name="DOE Joint Genome Institute"/>
            <person name="Kuo A."/>
            <person name="Martino E."/>
            <person name="Perotto S."/>
            <person name="Kohler A."/>
            <person name="Nagy L.G."/>
            <person name="Floudas D."/>
            <person name="Copeland A."/>
            <person name="Barry K.W."/>
            <person name="Cichocki N."/>
            <person name="Veneault-Fourrey C."/>
            <person name="LaButti K."/>
            <person name="Lindquist E.A."/>
            <person name="Lipzen A."/>
            <person name="Lundell T."/>
            <person name="Morin E."/>
            <person name="Murat C."/>
            <person name="Sun H."/>
            <person name="Tunlid A."/>
            <person name="Henrissat B."/>
            <person name="Grigoriev I.V."/>
            <person name="Hibbett D.S."/>
            <person name="Martin F."/>
            <person name="Nordberg H.P."/>
            <person name="Cantor M.N."/>
            <person name="Hua S.X."/>
        </authorList>
    </citation>
    <scope>NUCLEOTIDE SEQUENCE [LARGE SCALE GENOMIC DNA]</scope>
    <source>
        <strain evidence="15 16">Zn</strain>
    </source>
</reference>
<evidence type="ECO:0000256" key="3">
    <source>
        <dbReference type="ARBA" id="ARBA00010617"/>
    </source>
</evidence>
<sequence length="513" mass="58057">MIRFRVLSYTNCATALALYLVVGAIYRLYLSPVSKFPGSKLAALTLWYEFYYDVICRGQYTFEIARMHQRYGPIVRINPYELHISDPDFYDEIYAGGGKRRDKWEWFTNQFGIPESTFATANHDKHRMRRAALNSFFSTASVRRLQPMIEERLDKLLERVTEFGEDGEPMTISLAYAAFTNDVVMQYSFARCDHRLEAKDFDPSFHDASIVGSTMGHLTKQLTWILPLMQAMPDWMTVRLNSDMASYDIQNQIAQIQSPSFTAHKDLTHSTIFHEILSSKLPPEEKSPTRLWQDGQVTVIAGTLTTAWALSVTTYHLLTLPSCLRKLKAELEAAIPDPLIAVQLSNLEQLPYLSACIHEGLRLSCGVSSRLQRISPTEPLHFTDAGTSKTWTIPPGTPVGMTSTLLHYSPTIFPSPHIFSPERYLLDPSLTKYLVPFSKGSRQCIGMPLAYAEMYLALARLFRVYGSREVRGIGDRGVLELWETDQANVEIVGDGITPLVFQGSKGIRIKVVK</sequence>